<reference evidence="5" key="1">
    <citation type="submission" date="2021-02" db="EMBL/GenBank/DDBJ databases">
        <authorList>
            <person name="Dougan E. K."/>
            <person name="Rhodes N."/>
            <person name="Thang M."/>
            <person name="Chan C."/>
        </authorList>
    </citation>
    <scope>NUCLEOTIDE SEQUENCE</scope>
</reference>
<evidence type="ECO:0000256" key="3">
    <source>
        <dbReference type="ARBA" id="ARBA00022837"/>
    </source>
</evidence>
<protein>
    <submittedName>
        <fullName evidence="5">Calm4 protein</fullName>
    </submittedName>
</protein>
<dbReference type="InterPro" id="IPR002048">
    <property type="entry name" value="EF_hand_dom"/>
</dbReference>
<dbReference type="Pfam" id="PF13499">
    <property type="entry name" value="EF-hand_7"/>
    <property type="match status" value="1"/>
</dbReference>
<name>A0A812NX02_9DINO</name>
<feature type="domain" description="EF-hand" evidence="4">
    <location>
        <begin position="441"/>
        <end position="474"/>
    </location>
</feature>
<organism evidence="5 6">
    <name type="scientific">Symbiodinium natans</name>
    <dbReference type="NCBI Taxonomy" id="878477"/>
    <lineage>
        <taxon>Eukaryota</taxon>
        <taxon>Sar</taxon>
        <taxon>Alveolata</taxon>
        <taxon>Dinophyceae</taxon>
        <taxon>Suessiales</taxon>
        <taxon>Symbiodiniaceae</taxon>
        <taxon>Symbiodinium</taxon>
    </lineage>
</organism>
<evidence type="ECO:0000256" key="2">
    <source>
        <dbReference type="ARBA" id="ARBA00022737"/>
    </source>
</evidence>
<keyword evidence="2" id="KW-0677">Repeat</keyword>
<dbReference type="InterPro" id="IPR039647">
    <property type="entry name" value="EF_hand_pair_protein_CML-like"/>
</dbReference>
<dbReference type="InterPro" id="IPR011992">
    <property type="entry name" value="EF-hand-dom_pair"/>
</dbReference>
<dbReference type="OrthoDB" id="26525at2759"/>
<dbReference type="SMART" id="SM00054">
    <property type="entry name" value="EFh"/>
    <property type="match status" value="2"/>
</dbReference>
<gene>
    <name evidence="5" type="primary">Calm4</name>
    <name evidence="5" type="ORF">SNAT2548_LOCUS17809</name>
</gene>
<sequence>MPLDVEPDEIEDITVGKIVHLMGEHHDIKHNSLGRVIDKDGEVLVVKFSEGTITLLGNDLDMCSYQKGTYVYPGATLDPDLQVEGSDVGEVVGVHYQNGEGLLHVRFAGRGMACTPDMLVKCEFQIGTCVYWTKSDSDIPPSHIGVVVDDLGKKTKVKVHFPNGAWRFNGPELVRAPVQPGHCVHWIKKDDDVPEGTLGKVLGPPEKGRYWVGFPKDAWTFRPECLRAPEIQVGCWVTWVKSDEDIPEGMVGKVIKVKPEKGRLKVRFPTGSWSFEVEALQLFHIQPGDWVTISEPDGVSGGFGEVLRMDDKRIVDVKWMKGPGKHAAGDLQKLEIQKYDRVRLTSSADNVKDGGIGVVLSLSQACADTEWCTAVEVQFPHKDGPSQVACMSLPLDGLEKGMDLEGVGEMKATFKKYDQNGDGRLSEGEFLSVLTQLGLEEGDCKDLFQDLDRDGDGKLSPDEFLHYVFSSAGEKVSVLNEANEAPTNNGEGEGEK</sequence>
<comment type="caution">
    <text evidence="5">The sequence shown here is derived from an EMBL/GenBank/DDBJ whole genome shotgun (WGS) entry which is preliminary data.</text>
</comment>
<keyword evidence="3" id="KW-0106">Calcium</keyword>
<dbReference type="AlphaFoldDB" id="A0A812NX02"/>
<dbReference type="PANTHER" id="PTHR10891">
    <property type="entry name" value="EF-HAND CALCIUM-BINDING DOMAIN CONTAINING PROTEIN"/>
    <property type="match status" value="1"/>
</dbReference>
<evidence type="ECO:0000313" key="5">
    <source>
        <dbReference type="EMBL" id="CAE7340419.1"/>
    </source>
</evidence>
<dbReference type="InterPro" id="IPR018247">
    <property type="entry name" value="EF_Hand_1_Ca_BS"/>
</dbReference>
<evidence type="ECO:0000313" key="6">
    <source>
        <dbReference type="Proteomes" id="UP000604046"/>
    </source>
</evidence>
<evidence type="ECO:0000256" key="1">
    <source>
        <dbReference type="ARBA" id="ARBA00022723"/>
    </source>
</evidence>
<accession>A0A812NX02</accession>
<dbReference type="Gene3D" id="1.10.238.10">
    <property type="entry name" value="EF-hand"/>
    <property type="match status" value="1"/>
</dbReference>
<dbReference type="SUPFAM" id="SSF47473">
    <property type="entry name" value="EF-hand"/>
    <property type="match status" value="1"/>
</dbReference>
<dbReference type="Proteomes" id="UP000604046">
    <property type="component" value="Unassembled WGS sequence"/>
</dbReference>
<dbReference type="EMBL" id="CAJNDS010002125">
    <property type="protein sequence ID" value="CAE7340419.1"/>
    <property type="molecule type" value="Genomic_DNA"/>
</dbReference>
<dbReference type="CDD" id="cd00051">
    <property type="entry name" value="EFh"/>
    <property type="match status" value="1"/>
</dbReference>
<keyword evidence="1" id="KW-0479">Metal-binding</keyword>
<proteinExistence type="predicted"/>
<dbReference type="GO" id="GO:0005509">
    <property type="term" value="F:calcium ion binding"/>
    <property type="evidence" value="ECO:0007669"/>
    <property type="project" value="InterPro"/>
</dbReference>
<dbReference type="PROSITE" id="PS00018">
    <property type="entry name" value="EF_HAND_1"/>
    <property type="match status" value="2"/>
</dbReference>
<evidence type="ECO:0000259" key="4">
    <source>
        <dbReference type="PROSITE" id="PS50222"/>
    </source>
</evidence>
<keyword evidence="6" id="KW-1185">Reference proteome</keyword>
<feature type="domain" description="EF-hand" evidence="4">
    <location>
        <begin position="405"/>
        <end position="440"/>
    </location>
</feature>
<dbReference type="PROSITE" id="PS50222">
    <property type="entry name" value="EF_HAND_2"/>
    <property type="match status" value="2"/>
</dbReference>